<dbReference type="Pfam" id="PF00196">
    <property type="entry name" value="GerE"/>
    <property type="match status" value="1"/>
</dbReference>
<name>A0A380U3V0_ACIJO</name>
<dbReference type="InterPro" id="IPR000792">
    <property type="entry name" value="Tscrpt_reg_LuxR_C"/>
</dbReference>
<keyword evidence="1" id="KW-0805">Transcription regulation</keyword>
<dbReference type="EMBL" id="UFRV01000006">
    <property type="protein sequence ID" value="SUT95930.1"/>
    <property type="molecule type" value="Genomic_DNA"/>
</dbReference>
<evidence type="ECO:0000313" key="8">
    <source>
        <dbReference type="Proteomes" id="UP000595107"/>
    </source>
</evidence>
<dbReference type="PANTHER" id="PTHR44688:SF25">
    <property type="entry name" value="HTH LUXR-TYPE DOMAIN-CONTAINING PROTEIN"/>
    <property type="match status" value="1"/>
</dbReference>
<dbReference type="GO" id="GO:0006355">
    <property type="term" value="P:regulation of DNA-templated transcription"/>
    <property type="evidence" value="ECO:0007669"/>
    <property type="project" value="InterPro"/>
</dbReference>
<dbReference type="InterPro" id="IPR016032">
    <property type="entry name" value="Sig_transdc_resp-reg_C-effctor"/>
</dbReference>
<dbReference type="InterPro" id="IPR011990">
    <property type="entry name" value="TPR-like_helical_dom_sf"/>
</dbReference>
<dbReference type="GO" id="GO:0003677">
    <property type="term" value="F:DNA binding"/>
    <property type="evidence" value="ECO:0007669"/>
    <property type="project" value="UniProtKB-KW"/>
</dbReference>
<dbReference type="PRINTS" id="PR00038">
    <property type="entry name" value="HTHLUXR"/>
</dbReference>
<evidence type="ECO:0000256" key="2">
    <source>
        <dbReference type="ARBA" id="ARBA00023125"/>
    </source>
</evidence>
<reference evidence="5 8" key="2">
    <citation type="submission" date="2020-12" db="EMBL/GenBank/DDBJ databases">
        <title>FDA dAtabase for Regulatory Grade micrObial Sequences (FDA-ARGOS): Supporting development and validation of Infectious Disease Dx tests.</title>
        <authorList>
            <person name="Sproer C."/>
            <person name="Gronow S."/>
            <person name="Severitt S."/>
            <person name="Schroder I."/>
            <person name="Tallon L."/>
            <person name="Sadzewicz L."/>
            <person name="Zhao X."/>
            <person name="Boylan J."/>
            <person name="Ott S."/>
            <person name="Bowen H."/>
            <person name="Vavikolanu K."/>
            <person name="Mehta A."/>
            <person name="Aluvathingal J."/>
            <person name="Nadendla S."/>
            <person name="Lowell S."/>
            <person name="Myers T."/>
            <person name="Yan Y."/>
            <person name="Sichtig H."/>
        </authorList>
    </citation>
    <scope>NUCLEOTIDE SEQUENCE [LARGE SCALE GENOMIC DNA]</scope>
    <source>
        <strain evidence="5 8">FDAARGOS_910</strain>
    </source>
</reference>
<sequence>MFALALYQLKQHEQAFEALQQALETLMPTQAVRVILDEDPLIWDILSGLSQHLSRQKQKHTVVLLEYIQQLQKLNQAESSAEALIGSSGLEALSKREVQILEKLSRGCTDAEISESIFLSINTVKWHLRKIYNKLQVRSQMEAVNEAKKQGLIE</sequence>
<dbReference type="PANTHER" id="PTHR44688">
    <property type="entry name" value="DNA-BINDING TRANSCRIPTIONAL ACTIVATOR DEVR_DOSR"/>
    <property type="match status" value="1"/>
</dbReference>
<evidence type="ECO:0000313" key="5">
    <source>
        <dbReference type="EMBL" id="QPS04722.1"/>
    </source>
</evidence>
<gene>
    <name evidence="6" type="primary">comA</name>
    <name evidence="5" type="ORF">I6G67_04385</name>
    <name evidence="6" type="ORF">NCTC10308_01880</name>
</gene>
<dbReference type="Proteomes" id="UP000254227">
    <property type="component" value="Unassembled WGS sequence"/>
</dbReference>
<dbReference type="PROSITE" id="PS50043">
    <property type="entry name" value="HTH_LUXR_2"/>
    <property type="match status" value="1"/>
</dbReference>
<evidence type="ECO:0000313" key="7">
    <source>
        <dbReference type="Proteomes" id="UP000254227"/>
    </source>
</evidence>
<dbReference type="Gene3D" id="1.25.40.10">
    <property type="entry name" value="Tetratricopeptide repeat domain"/>
    <property type="match status" value="1"/>
</dbReference>
<accession>A0A380U3V0</accession>
<dbReference type="SUPFAM" id="SSF46894">
    <property type="entry name" value="C-terminal effector domain of the bipartite response regulators"/>
    <property type="match status" value="1"/>
</dbReference>
<dbReference type="CDD" id="cd06170">
    <property type="entry name" value="LuxR_C_like"/>
    <property type="match status" value="1"/>
</dbReference>
<evidence type="ECO:0000313" key="6">
    <source>
        <dbReference type="EMBL" id="SUT95930.1"/>
    </source>
</evidence>
<evidence type="ECO:0000256" key="1">
    <source>
        <dbReference type="ARBA" id="ARBA00023015"/>
    </source>
</evidence>
<dbReference type="SMART" id="SM00421">
    <property type="entry name" value="HTH_LUXR"/>
    <property type="match status" value="1"/>
</dbReference>
<proteinExistence type="predicted"/>
<evidence type="ECO:0000256" key="3">
    <source>
        <dbReference type="ARBA" id="ARBA00023163"/>
    </source>
</evidence>
<reference evidence="6 7" key="1">
    <citation type="submission" date="2018-06" db="EMBL/GenBank/DDBJ databases">
        <authorList>
            <consortium name="Pathogen Informatics"/>
            <person name="Doyle S."/>
        </authorList>
    </citation>
    <scope>NUCLEOTIDE SEQUENCE [LARGE SCALE GENOMIC DNA]</scope>
    <source>
        <strain evidence="6 7">NCTC10308</strain>
    </source>
</reference>
<feature type="domain" description="HTH luxR-type" evidence="4">
    <location>
        <begin position="86"/>
        <end position="151"/>
    </location>
</feature>
<evidence type="ECO:0000259" key="4">
    <source>
        <dbReference type="PROSITE" id="PS50043"/>
    </source>
</evidence>
<keyword evidence="3" id="KW-0804">Transcription</keyword>
<dbReference type="Proteomes" id="UP000595107">
    <property type="component" value="Chromosome"/>
</dbReference>
<keyword evidence="2" id="KW-0238">DNA-binding</keyword>
<organism evidence="6 7">
    <name type="scientific">Acinetobacter johnsonii</name>
    <dbReference type="NCBI Taxonomy" id="40214"/>
    <lineage>
        <taxon>Bacteria</taxon>
        <taxon>Pseudomonadati</taxon>
        <taxon>Pseudomonadota</taxon>
        <taxon>Gammaproteobacteria</taxon>
        <taxon>Moraxellales</taxon>
        <taxon>Moraxellaceae</taxon>
        <taxon>Acinetobacter</taxon>
    </lineage>
</organism>
<dbReference type="RefSeq" id="WP_004695692.1">
    <property type="nucleotide sequence ID" value="NZ_BBTB01000014.1"/>
</dbReference>
<dbReference type="EMBL" id="CP065666">
    <property type="protein sequence ID" value="QPS04722.1"/>
    <property type="molecule type" value="Genomic_DNA"/>
</dbReference>
<dbReference type="AlphaFoldDB" id="A0A380U3V0"/>
<dbReference type="InterPro" id="IPR036388">
    <property type="entry name" value="WH-like_DNA-bd_sf"/>
</dbReference>
<protein>
    <submittedName>
        <fullName evidence="6">Competence protein A</fullName>
    </submittedName>
    <submittedName>
        <fullName evidence="5">LuxR family transcriptional regulator</fullName>
    </submittedName>
</protein>
<dbReference type="Gene3D" id="1.10.10.10">
    <property type="entry name" value="Winged helix-like DNA-binding domain superfamily/Winged helix DNA-binding domain"/>
    <property type="match status" value="1"/>
</dbReference>